<evidence type="ECO:0000313" key="2">
    <source>
        <dbReference type="EMBL" id="MBO8483635.1"/>
    </source>
</evidence>
<organism evidence="2 3">
    <name type="scientific">Candidatus Cryptobacteroides avicola</name>
    <dbReference type="NCBI Taxonomy" id="2840757"/>
    <lineage>
        <taxon>Bacteria</taxon>
        <taxon>Pseudomonadati</taxon>
        <taxon>Bacteroidota</taxon>
        <taxon>Bacteroidia</taxon>
        <taxon>Bacteroidales</taxon>
        <taxon>Candidatus Cryptobacteroides</taxon>
    </lineage>
</organism>
<comment type="caution">
    <text evidence="2">The sequence shown here is derived from an EMBL/GenBank/DDBJ whole genome shotgun (WGS) entry which is preliminary data.</text>
</comment>
<feature type="transmembrane region" description="Helical" evidence="1">
    <location>
        <begin position="58"/>
        <end position="76"/>
    </location>
</feature>
<feature type="transmembrane region" description="Helical" evidence="1">
    <location>
        <begin position="97"/>
        <end position="117"/>
    </location>
</feature>
<feature type="transmembrane region" description="Helical" evidence="1">
    <location>
        <begin position="123"/>
        <end position="143"/>
    </location>
</feature>
<protein>
    <submittedName>
        <fullName evidence="2">Uncharacterized protein</fullName>
    </submittedName>
</protein>
<dbReference type="EMBL" id="JADILV010000041">
    <property type="protein sequence ID" value="MBO8483635.1"/>
    <property type="molecule type" value="Genomic_DNA"/>
</dbReference>
<accession>A0A940DRZ2</accession>
<feature type="transmembrane region" description="Helical" evidence="1">
    <location>
        <begin position="150"/>
        <end position="171"/>
    </location>
</feature>
<feature type="transmembrane region" description="Helical" evidence="1">
    <location>
        <begin position="34"/>
        <end position="52"/>
    </location>
</feature>
<reference evidence="2" key="1">
    <citation type="submission" date="2020-10" db="EMBL/GenBank/DDBJ databases">
        <authorList>
            <person name="Gilroy R."/>
        </authorList>
    </citation>
    <scope>NUCLEOTIDE SEQUENCE</scope>
    <source>
        <strain evidence="2">G3-8215</strain>
    </source>
</reference>
<feature type="transmembrane region" description="Helical" evidence="1">
    <location>
        <begin position="177"/>
        <end position="197"/>
    </location>
</feature>
<sequence>MEAKNFTSKESLELIAQMISETKKGIAAGSGNPFLCYGYTALAISVATFLIPQFGGSWKWNLLWLMMFLPAVILWTKDRKGKPEVVSYIDKMISNTWTVVLELMILSLIVIVFSGLASGVINLQLMLPLALIFVCTGTLITSLTINEGSITGMTCISFAMPVLLLISMVSGDEYLPIWNLAGGLSFLFSLVIPGHILNYKARKS</sequence>
<keyword evidence="1" id="KW-1133">Transmembrane helix</keyword>
<keyword evidence="1" id="KW-0472">Membrane</keyword>
<evidence type="ECO:0000313" key="3">
    <source>
        <dbReference type="Proteomes" id="UP000725002"/>
    </source>
</evidence>
<name>A0A940DRZ2_9BACT</name>
<keyword evidence="1" id="KW-0812">Transmembrane</keyword>
<evidence type="ECO:0000256" key="1">
    <source>
        <dbReference type="SAM" id="Phobius"/>
    </source>
</evidence>
<gene>
    <name evidence="2" type="ORF">IAB75_05925</name>
</gene>
<dbReference type="AlphaFoldDB" id="A0A940DRZ2"/>
<dbReference type="Proteomes" id="UP000725002">
    <property type="component" value="Unassembled WGS sequence"/>
</dbReference>
<reference evidence="2" key="2">
    <citation type="journal article" date="2021" name="PeerJ">
        <title>Extensive microbial diversity within the chicken gut microbiome revealed by metagenomics and culture.</title>
        <authorList>
            <person name="Gilroy R."/>
            <person name="Ravi A."/>
            <person name="Getino M."/>
            <person name="Pursley I."/>
            <person name="Horton D.L."/>
            <person name="Alikhan N.F."/>
            <person name="Baker D."/>
            <person name="Gharbi K."/>
            <person name="Hall N."/>
            <person name="Watson M."/>
            <person name="Adriaenssens E.M."/>
            <person name="Foster-Nyarko E."/>
            <person name="Jarju S."/>
            <person name="Secka A."/>
            <person name="Antonio M."/>
            <person name="Oren A."/>
            <person name="Chaudhuri R.R."/>
            <person name="La Ragione R."/>
            <person name="Hildebrand F."/>
            <person name="Pallen M.J."/>
        </authorList>
    </citation>
    <scope>NUCLEOTIDE SEQUENCE</scope>
    <source>
        <strain evidence="2">G3-8215</strain>
    </source>
</reference>
<proteinExistence type="predicted"/>